<comment type="subcellular location">
    <subcellularLocation>
        <location evidence="1">Nucleus</location>
        <location evidence="1">Nucleoplasm</location>
    </subcellularLocation>
</comment>
<name>A0AAV5VIS8_9BILA</name>
<keyword evidence="8" id="KW-1185">Reference proteome</keyword>
<evidence type="ECO:0000256" key="4">
    <source>
        <dbReference type="PROSITE-ProRule" id="PRU00176"/>
    </source>
</evidence>
<gene>
    <name evidence="7" type="ORF">PFISCL1PPCAC_10813</name>
</gene>
<dbReference type="GO" id="GO:0005654">
    <property type="term" value="C:nucleoplasm"/>
    <property type="evidence" value="ECO:0007669"/>
    <property type="project" value="UniProtKB-SubCell"/>
</dbReference>
<feature type="domain" description="RRM" evidence="6">
    <location>
        <begin position="7"/>
        <end position="83"/>
    </location>
</feature>
<dbReference type="EMBL" id="BTSY01000003">
    <property type="protein sequence ID" value="GMT19516.1"/>
    <property type="molecule type" value="Genomic_DNA"/>
</dbReference>
<evidence type="ECO:0000256" key="3">
    <source>
        <dbReference type="ARBA" id="ARBA00023242"/>
    </source>
</evidence>
<feature type="region of interest" description="Disordered" evidence="5">
    <location>
        <begin position="81"/>
        <end position="106"/>
    </location>
</feature>
<feature type="non-terminal residue" evidence="7">
    <location>
        <position position="106"/>
    </location>
</feature>
<evidence type="ECO:0000259" key="6">
    <source>
        <dbReference type="PROSITE" id="PS50102"/>
    </source>
</evidence>
<dbReference type="PANTHER" id="PTHR13798:SF11">
    <property type="entry name" value="RNA-BINDING PROTEIN 7-RELATED"/>
    <property type="match status" value="1"/>
</dbReference>
<organism evidence="7 8">
    <name type="scientific">Pristionchus fissidentatus</name>
    <dbReference type="NCBI Taxonomy" id="1538716"/>
    <lineage>
        <taxon>Eukaryota</taxon>
        <taxon>Metazoa</taxon>
        <taxon>Ecdysozoa</taxon>
        <taxon>Nematoda</taxon>
        <taxon>Chromadorea</taxon>
        <taxon>Rhabditida</taxon>
        <taxon>Rhabditina</taxon>
        <taxon>Diplogasteromorpha</taxon>
        <taxon>Diplogasteroidea</taxon>
        <taxon>Neodiplogasteridae</taxon>
        <taxon>Pristionchus</taxon>
    </lineage>
</organism>
<dbReference type="PANTHER" id="PTHR13798">
    <property type="entry name" value="RNA BINDING MOTIF RBM PROTEIN -RELATED"/>
    <property type="match status" value="1"/>
</dbReference>
<sequence length="106" mass="12029">MVAREERSVYVTNLNSEVTEDLLKELFIQVGPVESVFLKKNEGGGSGFALIAFEDAESVLFAVETLDEVRLYNTALCVKPKGGSEQEKTYRRQQDEQRHRRVSHLP</sequence>
<dbReference type="SMART" id="SM00360">
    <property type="entry name" value="RRM"/>
    <property type="match status" value="1"/>
</dbReference>
<dbReference type="GO" id="GO:0000381">
    <property type="term" value="P:regulation of alternative mRNA splicing, via spliceosome"/>
    <property type="evidence" value="ECO:0007669"/>
    <property type="project" value="TreeGrafter"/>
</dbReference>
<dbReference type="Proteomes" id="UP001432322">
    <property type="component" value="Unassembled WGS sequence"/>
</dbReference>
<protein>
    <recommendedName>
        <fullName evidence="6">RRM domain-containing protein</fullName>
    </recommendedName>
</protein>
<dbReference type="Pfam" id="PF00076">
    <property type="entry name" value="RRM_1"/>
    <property type="match status" value="1"/>
</dbReference>
<proteinExistence type="predicted"/>
<keyword evidence="3" id="KW-0539">Nucleus</keyword>
<dbReference type="SUPFAM" id="SSF54928">
    <property type="entry name" value="RNA-binding domain, RBD"/>
    <property type="match status" value="1"/>
</dbReference>
<dbReference type="InterPro" id="IPR035979">
    <property type="entry name" value="RBD_domain_sf"/>
</dbReference>
<reference evidence="7" key="1">
    <citation type="submission" date="2023-10" db="EMBL/GenBank/DDBJ databases">
        <title>Genome assembly of Pristionchus species.</title>
        <authorList>
            <person name="Yoshida K."/>
            <person name="Sommer R.J."/>
        </authorList>
    </citation>
    <scope>NUCLEOTIDE SEQUENCE</scope>
    <source>
        <strain evidence="7">RS5133</strain>
    </source>
</reference>
<dbReference type="InterPro" id="IPR000504">
    <property type="entry name" value="RRM_dom"/>
</dbReference>
<keyword evidence="2 4" id="KW-0694">RNA-binding</keyword>
<dbReference type="GO" id="GO:0003727">
    <property type="term" value="F:single-stranded RNA binding"/>
    <property type="evidence" value="ECO:0007669"/>
    <property type="project" value="TreeGrafter"/>
</dbReference>
<dbReference type="InterPro" id="IPR012677">
    <property type="entry name" value="Nucleotide-bd_a/b_plait_sf"/>
</dbReference>
<evidence type="ECO:0000313" key="8">
    <source>
        <dbReference type="Proteomes" id="UP001432322"/>
    </source>
</evidence>
<evidence type="ECO:0000256" key="1">
    <source>
        <dbReference type="ARBA" id="ARBA00004642"/>
    </source>
</evidence>
<dbReference type="InterPro" id="IPR052285">
    <property type="entry name" value="NEXT_complex_subunit"/>
</dbReference>
<dbReference type="Gene3D" id="3.30.70.330">
    <property type="match status" value="1"/>
</dbReference>
<evidence type="ECO:0000256" key="2">
    <source>
        <dbReference type="ARBA" id="ARBA00022884"/>
    </source>
</evidence>
<comment type="caution">
    <text evidence="7">The sequence shown here is derived from an EMBL/GenBank/DDBJ whole genome shotgun (WGS) entry which is preliminary data.</text>
</comment>
<feature type="compositionally biased region" description="Basic and acidic residues" evidence="5">
    <location>
        <begin position="82"/>
        <end position="98"/>
    </location>
</feature>
<evidence type="ECO:0000256" key="5">
    <source>
        <dbReference type="SAM" id="MobiDB-lite"/>
    </source>
</evidence>
<accession>A0AAV5VIS8</accession>
<dbReference type="PROSITE" id="PS50102">
    <property type="entry name" value="RRM"/>
    <property type="match status" value="1"/>
</dbReference>
<evidence type="ECO:0000313" key="7">
    <source>
        <dbReference type="EMBL" id="GMT19516.1"/>
    </source>
</evidence>
<dbReference type="AlphaFoldDB" id="A0AAV5VIS8"/>